<dbReference type="EMBL" id="NFZX01000158">
    <property type="protein sequence ID" value="RFA31572.1"/>
    <property type="molecule type" value="Genomic_DNA"/>
</dbReference>
<accession>A0A3E0WF49</accession>
<dbReference type="Proteomes" id="UP000256488">
    <property type="component" value="Unassembled WGS sequence"/>
</dbReference>
<protein>
    <submittedName>
        <fullName evidence="1">Uncharacterized protein</fullName>
    </submittedName>
</protein>
<dbReference type="RefSeq" id="WP_220349940.1">
    <property type="nucleotide sequence ID" value="NZ_NFZX01000158.1"/>
</dbReference>
<proteinExistence type="predicted"/>
<dbReference type="AlphaFoldDB" id="A0A3E0WF49"/>
<gene>
    <name evidence="1" type="ORF">CAI16_20495</name>
</gene>
<evidence type="ECO:0000313" key="2">
    <source>
        <dbReference type="Proteomes" id="UP000256488"/>
    </source>
</evidence>
<reference evidence="1 2" key="1">
    <citation type="submission" date="2017-05" db="EMBL/GenBank/DDBJ databases">
        <title>Virgibacillus sp. AK90 isolated from a saltern of Kakinada, India.</title>
        <authorList>
            <person name="Gupta V."/>
            <person name="Sidhu C."/>
            <person name="Korpole S."/>
            <person name="Pinnaka A.K."/>
        </authorList>
    </citation>
    <scope>NUCLEOTIDE SEQUENCE [LARGE SCALE GENOMIC DNA]</scope>
    <source>
        <strain evidence="1 2">AK90</strain>
    </source>
</reference>
<feature type="non-terminal residue" evidence="1">
    <location>
        <position position="1"/>
    </location>
</feature>
<evidence type="ECO:0000313" key="1">
    <source>
        <dbReference type="EMBL" id="RFA31572.1"/>
    </source>
</evidence>
<organism evidence="1 2">
    <name type="scientific">Virgibacillus dokdonensis</name>
    <dbReference type="NCBI Taxonomy" id="302167"/>
    <lineage>
        <taxon>Bacteria</taxon>
        <taxon>Bacillati</taxon>
        <taxon>Bacillota</taxon>
        <taxon>Bacilli</taxon>
        <taxon>Bacillales</taxon>
        <taxon>Bacillaceae</taxon>
        <taxon>Virgibacillus</taxon>
    </lineage>
</organism>
<name>A0A3E0WF49_9BACI</name>
<sequence length="59" mass="7157">VVNNRKFDLKNQDYTVICHAYQKGAHFLFRAYITSSKHYSGNYKKHKIFPHAEYRPVYY</sequence>
<comment type="caution">
    <text evidence="1">The sequence shown here is derived from an EMBL/GenBank/DDBJ whole genome shotgun (WGS) entry which is preliminary data.</text>
</comment>